<evidence type="ECO:0000313" key="1">
    <source>
        <dbReference type="EMBL" id="KAF9661471.1"/>
    </source>
</evidence>
<dbReference type="OrthoDB" id="1910234at2759"/>
<proteinExistence type="predicted"/>
<organism evidence="1 2">
    <name type="scientific">Salix dunnii</name>
    <dbReference type="NCBI Taxonomy" id="1413687"/>
    <lineage>
        <taxon>Eukaryota</taxon>
        <taxon>Viridiplantae</taxon>
        <taxon>Streptophyta</taxon>
        <taxon>Embryophyta</taxon>
        <taxon>Tracheophyta</taxon>
        <taxon>Spermatophyta</taxon>
        <taxon>Magnoliopsida</taxon>
        <taxon>eudicotyledons</taxon>
        <taxon>Gunneridae</taxon>
        <taxon>Pentapetalae</taxon>
        <taxon>rosids</taxon>
        <taxon>fabids</taxon>
        <taxon>Malpighiales</taxon>
        <taxon>Salicaceae</taxon>
        <taxon>Saliceae</taxon>
        <taxon>Salix</taxon>
    </lineage>
</organism>
<evidence type="ECO:0000313" key="2">
    <source>
        <dbReference type="Proteomes" id="UP000657918"/>
    </source>
</evidence>
<keyword evidence="2" id="KW-1185">Reference proteome</keyword>
<gene>
    <name evidence="1" type="ORF">SADUNF_Sadunf19G0072300</name>
</gene>
<accession>A0A835J1P0</accession>
<sequence>MIELFHLGTPTDFHELYLVLDSEVIENCGHFSLEEKVEEFVSIVYKLLLRAFGDQKELYLQARAAEFFEDYSRSAFKSFSQKNGLPAVYLDVQCHILKDQSSQQQTIEASKVRKCAGALEQRSSKFQPKFYPCQAIAENNKWLENFSCVKVDPIMSSPNPQVSKNSLTRGQQNLMPKTRILPVQQDQCVAKCNKQATLPLMEAAH</sequence>
<reference evidence="1 2" key="1">
    <citation type="submission" date="2020-10" db="EMBL/GenBank/DDBJ databases">
        <title>Plant Genome Project.</title>
        <authorList>
            <person name="Zhang R.-G."/>
        </authorList>
    </citation>
    <scope>NUCLEOTIDE SEQUENCE [LARGE SCALE GENOMIC DNA]</scope>
    <source>
        <strain evidence="1">FAFU-HL-1</strain>
        <tissue evidence="1">Leaf</tissue>
    </source>
</reference>
<dbReference type="Proteomes" id="UP000657918">
    <property type="component" value="Unassembled WGS sequence"/>
</dbReference>
<comment type="caution">
    <text evidence="1">The sequence shown here is derived from an EMBL/GenBank/DDBJ whole genome shotgun (WGS) entry which is preliminary data.</text>
</comment>
<dbReference type="EMBL" id="JADGMS010000019">
    <property type="protein sequence ID" value="KAF9661471.1"/>
    <property type="molecule type" value="Genomic_DNA"/>
</dbReference>
<name>A0A835J1P0_9ROSI</name>
<protein>
    <submittedName>
        <fullName evidence="1">Uncharacterized protein</fullName>
    </submittedName>
</protein>
<dbReference type="AlphaFoldDB" id="A0A835J1P0"/>